<dbReference type="Proteomes" id="UP001228581">
    <property type="component" value="Unassembled WGS sequence"/>
</dbReference>
<keyword evidence="2" id="KW-1185">Reference proteome</keyword>
<sequence length="199" mass="22647">MQQKKNAGMSEKLTTDALQFLLTETIYIIPEDLRSVSVVAEPKPEISQPQVPKYEAQSKTIEIPKIPVITSPPLPKNRNQVVIIYNNIKGNFLIPEDKDLLSKILSSVKLCLEDVDLVNANTQRDILIEILKDKVVNQIISFGIEFRELDIQIPLEAYKTASVEGVDILLVDSLFELQLNTDKKKLLWKCLQTMFLQKK</sequence>
<evidence type="ECO:0008006" key="3">
    <source>
        <dbReference type="Google" id="ProtNLM"/>
    </source>
</evidence>
<name>A0ABT7CQQ5_9BACT</name>
<protein>
    <recommendedName>
        <fullName evidence="3">DNA polymerase III subunit gamma/tau</fullName>
    </recommendedName>
</protein>
<evidence type="ECO:0000313" key="1">
    <source>
        <dbReference type="EMBL" id="MDJ1496083.1"/>
    </source>
</evidence>
<gene>
    <name evidence="1" type="ORF">QNI19_24315</name>
</gene>
<accession>A0ABT7CQQ5</accession>
<evidence type="ECO:0000313" key="2">
    <source>
        <dbReference type="Proteomes" id="UP001228581"/>
    </source>
</evidence>
<comment type="caution">
    <text evidence="1">The sequence shown here is derived from an EMBL/GenBank/DDBJ whole genome shotgun (WGS) entry which is preliminary data.</text>
</comment>
<dbReference type="EMBL" id="JASJOT010000019">
    <property type="protein sequence ID" value="MDJ1496083.1"/>
    <property type="molecule type" value="Genomic_DNA"/>
</dbReference>
<proteinExistence type="predicted"/>
<organism evidence="1 2">
    <name type="scientific">Xanthocytophaga flava</name>
    <dbReference type="NCBI Taxonomy" id="3048013"/>
    <lineage>
        <taxon>Bacteria</taxon>
        <taxon>Pseudomonadati</taxon>
        <taxon>Bacteroidota</taxon>
        <taxon>Cytophagia</taxon>
        <taxon>Cytophagales</taxon>
        <taxon>Rhodocytophagaceae</taxon>
        <taxon>Xanthocytophaga</taxon>
    </lineage>
</organism>
<reference evidence="1 2" key="1">
    <citation type="submission" date="2023-05" db="EMBL/GenBank/DDBJ databases">
        <authorList>
            <person name="Zhang X."/>
        </authorList>
    </citation>
    <scope>NUCLEOTIDE SEQUENCE [LARGE SCALE GENOMIC DNA]</scope>
    <source>
        <strain evidence="1 2">DM2B3-1</strain>
    </source>
</reference>